<feature type="signal peptide" evidence="2">
    <location>
        <begin position="1"/>
        <end position="18"/>
    </location>
</feature>
<name>A0A6C2TZ07_PONDE</name>
<dbReference type="InterPro" id="IPR013783">
    <property type="entry name" value="Ig-like_fold"/>
</dbReference>
<evidence type="ECO:0000256" key="1">
    <source>
        <dbReference type="ARBA" id="ARBA00022801"/>
    </source>
</evidence>
<gene>
    <name evidence="4" type="ORF">PDESU_01144</name>
</gene>
<dbReference type="GO" id="GO:0001681">
    <property type="term" value="F:sialate O-acetylesterase activity"/>
    <property type="evidence" value="ECO:0007669"/>
    <property type="project" value="InterPro"/>
</dbReference>
<dbReference type="InterPro" id="IPR005181">
    <property type="entry name" value="SASA"/>
</dbReference>
<evidence type="ECO:0000313" key="5">
    <source>
        <dbReference type="Proteomes" id="UP000366872"/>
    </source>
</evidence>
<dbReference type="SUPFAM" id="SSF52266">
    <property type="entry name" value="SGNH hydrolase"/>
    <property type="match status" value="1"/>
</dbReference>
<accession>A0A6C2TZ07</accession>
<dbReference type="Gene3D" id="2.60.40.10">
    <property type="entry name" value="Immunoglobulins"/>
    <property type="match status" value="1"/>
</dbReference>
<dbReference type="Gene3D" id="3.40.50.1110">
    <property type="entry name" value="SGNH hydrolase"/>
    <property type="match status" value="1"/>
</dbReference>
<dbReference type="InterPro" id="IPR039329">
    <property type="entry name" value="SIAE"/>
</dbReference>
<protein>
    <recommendedName>
        <fullName evidence="3">Sialate O-acetylesterase domain-containing protein</fullName>
    </recommendedName>
</protein>
<feature type="chain" id="PRO_5025484510" description="Sialate O-acetylesterase domain-containing protein" evidence="2">
    <location>
        <begin position="19"/>
        <end position="1306"/>
    </location>
</feature>
<dbReference type="InterPro" id="IPR015919">
    <property type="entry name" value="Cadherin-like_sf"/>
</dbReference>
<organism evidence="4 5">
    <name type="scientific">Pontiella desulfatans</name>
    <dbReference type="NCBI Taxonomy" id="2750659"/>
    <lineage>
        <taxon>Bacteria</taxon>
        <taxon>Pseudomonadati</taxon>
        <taxon>Kiritimatiellota</taxon>
        <taxon>Kiritimatiellia</taxon>
        <taxon>Kiritimatiellales</taxon>
        <taxon>Pontiellaceae</taxon>
        <taxon>Pontiella</taxon>
    </lineage>
</organism>
<dbReference type="Pfam" id="PF05345">
    <property type="entry name" value="He_PIG"/>
    <property type="match status" value="1"/>
</dbReference>
<evidence type="ECO:0000256" key="2">
    <source>
        <dbReference type="SAM" id="SignalP"/>
    </source>
</evidence>
<evidence type="ECO:0000259" key="3">
    <source>
        <dbReference type="Pfam" id="PF03629"/>
    </source>
</evidence>
<keyword evidence="2" id="KW-0732">Signal</keyword>
<keyword evidence="5" id="KW-1185">Reference proteome</keyword>
<dbReference type="Gene3D" id="3.40.50.1820">
    <property type="entry name" value="alpha/beta hydrolase"/>
    <property type="match status" value="1"/>
</dbReference>
<sequence length="1306" mass="142287">MRKILCWILLAMAGLAHGDELLLNGDFQIGVPQDDKPATFESKWWRRELWQDDAWNCWLTDGTLDWQIGTGNQALQHRWGACSIYQHFSAAAGSNYVFSIEFYNAGETDNRWQPRIQVEWFDSSDTRIGSTITVAEADVPNDPVKTWTQLTGNATAPAGTAYARIMLNVNNRGAGNYWQSMYLDNASVTGVPGIGNLPCSFISAPYDLTLAPINESIPYSDTLTNYADDKDGDTLTFTTIDAPAWLTISTNGAMSGLPQFSDAGNNELTVTVDDGHGHSDTRTLTLPVIGNLNTANIFDHDMVLQRGKPIPVWGKAVSNTAVSVAMSTGESSATTSDSNGDWSLTLPPMPATTNGPVTMTITSGTRTMLVTNLLVGDVWFCSGQSNMDWGLLNTTDSAAEIASANVPNLRYCGTPQTSDSNPWNELGTRANWQQTTPDVVEDFSAVAYYFGKNLQQHTGIPIGLIKSAQGGTTIEKWAVNLTSPGTDTFYNSRVHPYTRMPITGAIWYQAEANVADGSAYTPKMETLVSDWRSVWNQGDFPFYYVQLASYDYPTHESHILPEMWAAQTAAMETITNSGMAVITDVSDITNIHPQNKAPVGERLARWARHNVYGETSLVHASPMATAAYREGASIRVSFEHTGSGLAARNGQPLDWFEIAGENQAYTSATAVVEGNTVLVSAPSVAEPEWVRFAWSEIAEPNLMNAEGLPANAFMLRRVRPLPFHGELLQNRDLETGTVTGWMPTTFEVPYWNRDIATYGDIRNTWLTDDSAYPIVGSGNKALINRWANTFAYQDFDASAGEEYNFAVDAMTDRPTNQWQAVMKVAWLDSTNAVIGSETVLDELAADAPEDTWLPLAGTATAPGGAVKGRLILTVSKITPGTAGFVFFDNASVVGSLDGITYENWAIENGLAENPIDDGDGASLLVEYAFNLDPTLNDARPMVPTIGNKGLPYWELPAQGRWRVEYLRRTQPVDLTYTVQFSNDLTTSWLDATSTESVSPINANWERVVVDDPIPIANATHRFGRVTVSTNTSEVIPLLADGTTLNVIQTWSEETDYPRTATVSIPSGPGPHPVLIALHGAGGNSNFANNYSYLNQMIRIGPQGYNNRWNVENEPSLAPDVDFMRDLILQLRSYGNVDTNNIVILGSSNGGALVNRLLIELSGDLFQQGIKLAGQLNASQHHDDTFWHDPTGGNAYNTAIEPATGRRILSVVGTADTTVPYAGGSGVAGYTFLHAQDSLYYWAEQMGYTGSQIPDASGVLEDTEIYSYSYLSGDVTMVKLIGANHGLAPFAGDGRLETVIKGFLSHP</sequence>
<dbReference type="InterPro" id="IPR029058">
    <property type="entry name" value="AB_hydrolase_fold"/>
</dbReference>
<dbReference type="RefSeq" id="WP_136078239.1">
    <property type="nucleotide sequence ID" value="NZ_CAAHFG010000001.1"/>
</dbReference>
<dbReference type="SUPFAM" id="SSF49313">
    <property type="entry name" value="Cadherin-like"/>
    <property type="match status" value="1"/>
</dbReference>
<dbReference type="Gene3D" id="2.60.120.260">
    <property type="entry name" value="Galactose-binding domain-like"/>
    <property type="match status" value="2"/>
</dbReference>
<reference evidence="4 5" key="1">
    <citation type="submission" date="2019-04" db="EMBL/GenBank/DDBJ databases">
        <authorList>
            <person name="Van Vliet M D."/>
        </authorList>
    </citation>
    <scope>NUCLEOTIDE SEQUENCE [LARGE SCALE GENOMIC DNA]</scope>
    <source>
        <strain evidence="4 5">F1</strain>
    </source>
</reference>
<dbReference type="EMBL" id="CAAHFG010000001">
    <property type="protein sequence ID" value="VGO12591.1"/>
    <property type="molecule type" value="Genomic_DNA"/>
</dbReference>
<dbReference type="GO" id="GO:0016020">
    <property type="term" value="C:membrane"/>
    <property type="evidence" value="ECO:0007669"/>
    <property type="project" value="InterPro"/>
</dbReference>
<keyword evidence="1" id="KW-0378">Hydrolase</keyword>
<dbReference type="Pfam" id="PF03629">
    <property type="entry name" value="SASA"/>
    <property type="match status" value="1"/>
</dbReference>
<dbReference type="GO" id="GO:0005975">
    <property type="term" value="P:carbohydrate metabolic process"/>
    <property type="evidence" value="ECO:0007669"/>
    <property type="project" value="TreeGrafter"/>
</dbReference>
<dbReference type="Proteomes" id="UP000366872">
    <property type="component" value="Unassembled WGS sequence"/>
</dbReference>
<dbReference type="PANTHER" id="PTHR22901:SF0">
    <property type="entry name" value="SIALATE O-ACETYLESTERASE"/>
    <property type="match status" value="1"/>
</dbReference>
<proteinExistence type="predicted"/>
<dbReference type="InterPro" id="IPR036514">
    <property type="entry name" value="SGNH_hydro_sf"/>
</dbReference>
<dbReference type="PANTHER" id="PTHR22901">
    <property type="entry name" value="SIALATE O-ACETYLESTERASE"/>
    <property type="match status" value="1"/>
</dbReference>
<evidence type="ECO:0000313" key="4">
    <source>
        <dbReference type="EMBL" id="VGO12591.1"/>
    </source>
</evidence>
<dbReference type="GO" id="GO:0005509">
    <property type="term" value="F:calcium ion binding"/>
    <property type="evidence" value="ECO:0007669"/>
    <property type="project" value="InterPro"/>
</dbReference>
<dbReference type="SUPFAM" id="SSF53474">
    <property type="entry name" value="alpha/beta-Hydrolases"/>
    <property type="match status" value="1"/>
</dbReference>
<feature type="domain" description="Sialate O-acetylesterase" evidence="3">
    <location>
        <begin position="376"/>
        <end position="605"/>
    </location>
</feature>